<proteinExistence type="predicted"/>
<dbReference type="Pfam" id="PF13635">
    <property type="entry name" value="DUF4143"/>
    <property type="match status" value="1"/>
</dbReference>
<dbReference type="OrthoDB" id="9804306at2"/>
<dbReference type="eggNOG" id="COG1373">
    <property type="taxonomic scope" value="Bacteria"/>
</dbReference>
<accession>C7MP80</accession>
<dbReference type="HOGENOM" id="CLU_047370_0_0_11"/>
<dbReference type="InterPro" id="IPR025420">
    <property type="entry name" value="DUF4143"/>
</dbReference>
<dbReference type="RefSeq" id="WP_012803405.1">
    <property type="nucleotide sequence ID" value="NC_013170.1"/>
</dbReference>
<organism evidence="3 4">
    <name type="scientific">Cryptobacterium curtum (strain ATCC 700683 / DSM 15641 / CCUG 43107 / 12-3)</name>
    <dbReference type="NCBI Taxonomy" id="469378"/>
    <lineage>
        <taxon>Bacteria</taxon>
        <taxon>Bacillati</taxon>
        <taxon>Actinomycetota</taxon>
        <taxon>Coriobacteriia</taxon>
        <taxon>Eggerthellales</taxon>
        <taxon>Eggerthellaceae</taxon>
        <taxon>Cryptobacterium</taxon>
    </lineage>
</organism>
<dbReference type="EMBL" id="CP001682">
    <property type="protein sequence ID" value="ACU94720.1"/>
    <property type="molecule type" value="Genomic_DNA"/>
</dbReference>
<sequence>MDRFLMKKLVKWKDSPRRKPLILNGARQVGKTWLLKEFGKLHFDKVAYVSLDNNTIARSFFERDFDTGRMISDLSLYTSTNITPKNTLIIIDEIQACPKAITSLKYFCEDAPEYAVAAAGSLLGLSAHEGSGYPVGKVDVLNLFPLNFREFLDATGNTILRKLSDSENIDSMTSFAPKATALLRQYYVIGGMPAAVDAFVQGAELAEVRRIQTDILEGYQRDFAKHAPYRILPRMMEAWESIPSHLAQENRKFVFGRIRKGARAKDYEEALTWLSQAGLIMKVPRVTKPGLPLSSYNDHKSFKIFLLDVGLLAAMSKLDPATIVNGNAVFTEFKGALIEQYVCQQLASDCGEQPFYWSAENSIGEVDFLVQDSEHVVAIEVKAEENLKSKSLHAFKSRNPETLAVRFSLAPFREQEWMRNVPLYAMANKWLWNASSTGTDPYR</sequence>
<dbReference type="Pfam" id="PF13173">
    <property type="entry name" value="AAA_14"/>
    <property type="match status" value="1"/>
</dbReference>
<dbReference type="Proteomes" id="UP000000954">
    <property type="component" value="Chromosome"/>
</dbReference>
<dbReference type="KEGG" id="ccu:Ccur_10290"/>
<keyword evidence="4" id="KW-1185">Reference proteome</keyword>
<name>C7MP80_CRYCD</name>
<reference evidence="3 4" key="1">
    <citation type="journal article" date="2009" name="Stand. Genomic Sci.">
        <title>Complete genome sequence of Cryptobacterium curtum type strain (12-3).</title>
        <authorList>
            <person name="Mavrommatis K."/>
            <person name="Pukall R."/>
            <person name="Rohde C."/>
            <person name="Chen F."/>
            <person name="Sims D."/>
            <person name="Brettin T."/>
            <person name="Kuske C."/>
            <person name="Detter J.C."/>
            <person name="Han C."/>
            <person name="Lapidus A."/>
            <person name="Copeland A."/>
            <person name="Glavina Del Rio T."/>
            <person name="Nolan M."/>
            <person name="Lucas S."/>
            <person name="Tice H."/>
            <person name="Cheng J.F."/>
            <person name="Bruce D."/>
            <person name="Goodwin L."/>
            <person name="Pitluck S."/>
            <person name="Ovchinnikova G."/>
            <person name="Pati A."/>
            <person name="Ivanova N."/>
            <person name="Chen A."/>
            <person name="Palaniappan K."/>
            <person name="Chain P."/>
            <person name="D'haeseleer P."/>
            <person name="Goker M."/>
            <person name="Bristow J."/>
            <person name="Eisen J.A."/>
            <person name="Markowitz V."/>
            <person name="Hugenholtz P."/>
            <person name="Rohde M."/>
            <person name="Klenk H.P."/>
            <person name="Kyrpides N.C."/>
        </authorList>
    </citation>
    <scope>NUCLEOTIDE SEQUENCE [LARGE SCALE GENOMIC DNA]</scope>
    <source>
        <strain evidence="4">ATCC 700683 / DSM 15641 / 12-3</strain>
    </source>
</reference>
<dbReference type="InterPro" id="IPR027417">
    <property type="entry name" value="P-loop_NTPase"/>
</dbReference>
<dbReference type="STRING" id="469378.Ccur_10290"/>
<gene>
    <name evidence="3" type="ordered locus">Ccur_10290</name>
</gene>
<dbReference type="SUPFAM" id="SSF52540">
    <property type="entry name" value="P-loop containing nucleoside triphosphate hydrolases"/>
    <property type="match status" value="1"/>
</dbReference>
<evidence type="ECO:0000259" key="2">
    <source>
        <dbReference type="Pfam" id="PF13635"/>
    </source>
</evidence>
<protein>
    <submittedName>
        <fullName evidence="3">Predicted ATPase (AAA+ superfamily)</fullName>
    </submittedName>
</protein>
<evidence type="ECO:0000313" key="3">
    <source>
        <dbReference type="EMBL" id="ACU94720.1"/>
    </source>
</evidence>
<feature type="domain" description="DUF4143" evidence="2">
    <location>
        <begin position="220"/>
        <end position="383"/>
    </location>
</feature>
<dbReference type="InterPro" id="IPR041682">
    <property type="entry name" value="AAA_14"/>
</dbReference>
<dbReference type="PANTHER" id="PTHR33295">
    <property type="entry name" value="ATPASE"/>
    <property type="match status" value="1"/>
</dbReference>
<evidence type="ECO:0000259" key="1">
    <source>
        <dbReference type="Pfam" id="PF13173"/>
    </source>
</evidence>
<evidence type="ECO:0000313" key="4">
    <source>
        <dbReference type="Proteomes" id="UP000000954"/>
    </source>
</evidence>
<dbReference type="AlphaFoldDB" id="C7MP80"/>
<feature type="domain" description="AAA" evidence="1">
    <location>
        <begin position="18"/>
        <end position="152"/>
    </location>
</feature>
<dbReference type="PANTHER" id="PTHR33295:SF7">
    <property type="entry name" value="ATPASE"/>
    <property type="match status" value="1"/>
</dbReference>